<evidence type="ECO:0000313" key="5">
    <source>
        <dbReference type="EnsemblPlants" id="Bo5g048670.1"/>
    </source>
</evidence>
<keyword evidence="3" id="KW-0378">Hydrolase</keyword>
<dbReference type="InterPro" id="IPR038765">
    <property type="entry name" value="Papain-like_cys_pep_sf"/>
</dbReference>
<evidence type="ECO:0000313" key="6">
    <source>
        <dbReference type="Proteomes" id="UP000032141"/>
    </source>
</evidence>
<sequence length="401" mass="45242">MLGPRSGITVDRHQCCVIDRQSFISSAASSLGKIHGLSPSSSCGPEVKPPELSGEPSVLVFDKQVPTASDLQQGVTRRQTKKDVAMVCVCGKSEQARKLAASHQSPFKGNSTAKLIIPKKRFGQSYDSFVPVDKKMSKELTAWVKCDPYYKTPTKKTRRCPNWFYHILRTPLAWLNDGVSLLLFTYQNEHWISIWISIPKKHIVVWDSIHSHISPEDLDVVMEPFVTMVLYLLVKCAGFNEQRVQYTLEPYTYERLTIGFSNKNAKAMREKMALDIFKETPGCHSKENEDNDENIATYDEEGLQEVKSSGRLIIRPSTYKPCVASGVCGLSSSIAPTKIAILISSVSPDRALLLEESMCVPQLVVQHKDIYSLSILQTKYPFSRPRIQVWRYANQHMIQLL</sequence>
<evidence type="ECO:0000256" key="1">
    <source>
        <dbReference type="ARBA" id="ARBA00005234"/>
    </source>
</evidence>
<keyword evidence="6" id="KW-1185">Reference proteome</keyword>
<dbReference type="GO" id="GO:0006508">
    <property type="term" value="P:proteolysis"/>
    <property type="evidence" value="ECO:0007669"/>
    <property type="project" value="UniProtKB-KW"/>
</dbReference>
<dbReference type="Proteomes" id="UP000032141">
    <property type="component" value="Chromosome C5"/>
</dbReference>
<dbReference type="AlphaFoldDB" id="A0A0D3CDM0"/>
<organism evidence="5 6">
    <name type="scientific">Brassica oleracea var. oleracea</name>
    <dbReference type="NCBI Taxonomy" id="109376"/>
    <lineage>
        <taxon>Eukaryota</taxon>
        <taxon>Viridiplantae</taxon>
        <taxon>Streptophyta</taxon>
        <taxon>Embryophyta</taxon>
        <taxon>Tracheophyta</taxon>
        <taxon>Spermatophyta</taxon>
        <taxon>Magnoliopsida</taxon>
        <taxon>eudicotyledons</taxon>
        <taxon>Gunneridae</taxon>
        <taxon>Pentapetalae</taxon>
        <taxon>rosids</taxon>
        <taxon>malvids</taxon>
        <taxon>Brassicales</taxon>
        <taxon>Brassicaceae</taxon>
        <taxon>Brassiceae</taxon>
        <taxon>Brassica</taxon>
    </lineage>
</organism>
<proteinExistence type="inferred from homology"/>
<dbReference type="HOGENOM" id="CLU_687639_0_0_1"/>
<reference evidence="5 6" key="1">
    <citation type="journal article" date="2014" name="Genome Biol.">
        <title>Transcriptome and methylome profiling reveals relics of genome dominance in the mesopolyploid Brassica oleracea.</title>
        <authorList>
            <person name="Parkin I.A."/>
            <person name="Koh C."/>
            <person name="Tang H."/>
            <person name="Robinson S.J."/>
            <person name="Kagale S."/>
            <person name="Clarke W.E."/>
            <person name="Town C.D."/>
            <person name="Nixon J."/>
            <person name="Krishnakumar V."/>
            <person name="Bidwell S.L."/>
            <person name="Denoeud F."/>
            <person name="Belcram H."/>
            <person name="Links M.G."/>
            <person name="Just J."/>
            <person name="Clarke C."/>
            <person name="Bender T."/>
            <person name="Huebert T."/>
            <person name="Mason A.S."/>
            <person name="Pires J.C."/>
            <person name="Barker G."/>
            <person name="Moore J."/>
            <person name="Walley P.G."/>
            <person name="Manoli S."/>
            <person name="Batley J."/>
            <person name="Edwards D."/>
            <person name="Nelson M.N."/>
            <person name="Wang X."/>
            <person name="Paterson A.H."/>
            <person name="King G."/>
            <person name="Bancroft I."/>
            <person name="Chalhoub B."/>
            <person name="Sharpe A.G."/>
        </authorList>
    </citation>
    <scope>NUCLEOTIDE SEQUENCE</scope>
    <source>
        <strain evidence="5 6">cv. TO1000</strain>
    </source>
</reference>
<feature type="domain" description="Ubiquitin-like protease family profile" evidence="4">
    <location>
        <begin position="186"/>
        <end position="264"/>
    </location>
</feature>
<dbReference type="OMA" id="QVWRYAN"/>
<reference evidence="5" key="2">
    <citation type="submission" date="2015-03" db="UniProtKB">
        <authorList>
            <consortium name="EnsemblPlants"/>
        </authorList>
    </citation>
    <scope>IDENTIFICATION</scope>
</reference>
<evidence type="ECO:0000256" key="2">
    <source>
        <dbReference type="ARBA" id="ARBA00022670"/>
    </source>
</evidence>
<dbReference type="EnsemblPlants" id="Bo5g048670.1">
    <property type="protein sequence ID" value="Bo5g048670.1"/>
    <property type="gene ID" value="Bo5g048670"/>
</dbReference>
<dbReference type="Pfam" id="PF02902">
    <property type="entry name" value="Peptidase_C48"/>
    <property type="match status" value="1"/>
</dbReference>
<accession>A0A0D3CDM0</accession>
<comment type="similarity">
    <text evidence="1">Belongs to the peptidase C48 family.</text>
</comment>
<dbReference type="SUPFAM" id="SSF54001">
    <property type="entry name" value="Cysteine proteinases"/>
    <property type="match status" value="1"/>
</dbReference>
<keyword evidence="2" id="KW-0645">Protease</keyword>
<evidence type="ECO:0000259" key="4">
    <source>
        <dbReference type="Pfam" id="PF02902"/>
    </source>
</evidence>
<name>A0A0D3CDM0_BRAOL</name>
<dbReference type="InterPro" id="IPR003653">
    <property type="entry name" value="Peptidase_C48_C"/>
</dbReference>
<evidence type="ECO:0000256" key="3">
    <source>
        <dbReference type="ARBA" id="ARBA00022801"/>
    </source>
</evidence>
<dbReference type="GO" id="GO:0008234">
    <property type="term" value="F:cysteine-type peptidase activity"/>
    <property type="evidence" value="ECO:0007669"/>
    <property type="project" value="InterPro"/>
</dbReference>
<dbReference type="Gramene" id="Bo5g048670.1">
    <property type="protein sequence ID" value="Bo5g048670.1"/>
    <property type="gene ID" value="Bo5g048670"/>
</dbReference>
<protein>
    <recommendedName>
        <fullName evidence="4">Ubiquitin-like protease family profile domain-containing protein</fullName>
    </recommendedName>
</protein>